<reference evidence="6 7" key="1">
    <citation type="journal article" date="2015" name="Genome Announc.">
        <title>Expanding the biotechnology potential of lactobacilli through comparative genomics of 213 strains and associated genera.</title>
        <authorList>
            <person name="Sun Z."/>
            <person name="Harris H.M."/>
            <person name="McCann A."/>
            <person name="Guo C."/>
            <person name="Argimon S."/>
            <person name="Zhang W."/>
            <person name="Yang X."/>
            <person name="Jeffery I.B."/>
            <person name="Cooney J.C."/>
            <person name="Kagawa T.F."/>
            <person name="Liu W."/>
            <person name="Song Y."/>
            <person name="Salvetti E."/>
            <person name="Wrobel A."/>
            <person name="Rasinkangas P."/>
            <person name="Parkhill J."/>
            <person name="Rea M.C."/>
            <person name="O'Sullivan O."/>
            <person name="Ritari J."/>
            <person name="Douillard F.P."/>
            <person name="Paul Ross R."/>
            <person name="Yang R."/>
            <person name="Briner A.E."/>
            <person name="Felis G.E."/>
            <person name="de Vos W.M."/>
            <person name="Barrangou R."/>
            <person name="Klaenhammer T.R."/>
            <person name="Caufield P.W."/>
            <person name="Cui Y."/>
            <person name="Zhang H."/>
            <person name="O'Toole P.W."/>
        </authorList>
    </citation>
    <scope>NUCLEOTIDE SEQUENCE [LARGE SCALE GENOMIC DNA]</scope>
    <source>
        <strain evidence="6 7">DSM 19971</strain>
    </source>
</reference>
<evidence type="ECO:0000259" key="4">
    <source>
        <dbReference type="PROSITE" id="PS50932"/>
    </source>
</evidence>
<dbReference type="CDD" id="cd01392">
    <property type="entry name" value="HTH_LacI"/>
    <property type="match status" value="1"/>
</dbReference>
<keyword evidence="1" id="KW-0805">Transcription regulation</keyword>
<organism evidence="6 7">
    <name type="scientific">Liquorilactobacillus uvarum DSM 19971</name>
    <dbReference type="NCBI Taxonomy" id="1423812"/>
    <lineage>
        <taxon>Bacteria</taxon>
        <taxon>Bacillati</taxon>
        <taxon>Bacillota</taxon>
        <taxon>Bacilli</taxon>
        <taxon>Lactobacillales</taxon>
        <taxon>Lactobacillaceae</taxon>
        <taxon>Liquorilactobacillus</taxon>
    </lineage>
</organism>
<feature type="domain" description="HTH cro/C1-type" evidence="5">
    <location>
        <begin position="2"/>
        <end position="48"/>
    </location>
</feature>
<dbReference type="RefSeq" id="WP_057735503.1">
    <property type="nucleotide sequence ID" value="NZ_AZEG01000001.1"/>
</dbReference>
<sequence>MGVTIKDIAKRANVSIATVSRALSGKNKFNSEKTIKKIQALAKEMGYRKNTAAVELVTRSSKVLAVIVSATKTNFANPIIDGIHEEAYKHDLNVIISYAGEKEPQRQYEAIKTIIERSVKGILLLALDLSESSYKLLSESEIPYIFLSISNNRNIPFIASNDYLIGYQATNYLIGQGHKNIALAGLDTNSYIGKQRIAGYRKALIENKLVLRPEWITNGLFTYDDGLKTMKYFGKNPKITAVIACSDLVGLGIANQAVSLGLHVPTDLSIITIDGTNLCNLVRPTLTSLTQDFHQMGILGTKYLIGNDKNTHYSKFIDVKIEKRKSDCPLTRNNKLS</sequence>
<dbReference type="EMBL" id="AZEG01000001">
    <property type="protein sequence ID" value="KRL39016.1"/>
    <property type="molecule type" value="Genomic_DNA"/>
</dbReference>
<protein>
    <submittedName>
        <fullName evidence="6">LacI family transcriptional regulator</fullName>
    </submittedName>
</protein>
<dbReference type="Gene3D" id="3.40.50.2300">
    <property type="match status" value="2"/>
</dbReference>
<dbReference type="Proteomes" id="UP000051155">
    <property type="component" value="Unassembled WGS sequence"/>
</dbReference>
<keyword evidence="2" id="KW-0238">DNA-binding</keyword>
<dbReference type="Pfam" id="PF00356">
    <property type="entry name" value="LacI"/>
    <property type="match status" value="1"/>
</dbReference>
<keyword evidence="3" id="KW-0804">Transcription</keyword>
<dbReference type="PANTHER" id="PTHR30146:SF109">
    <property type="entry name" value="HTH-TYPE TRANSCRIPTIONAL REGULATOR GALS"/>
    <property type="match status" value="1"/>
</dbReference>
<dbReference type="InterPro" id="IPR000843">
    <property type="entry name" value="HTH_LacI"/>
</dbReference>
<dbReference type="InterPro" id="IPR028082">
    <property type="entry name" value="Peripla_BP_I"/>
</dbReference>
<dbReference type="STRING" id="1423812.FD20_GL000054"/>
<dbReference type="SUPFAM" id="SSF53822">
    <property type="entry name" value="Periplasmic binding protein-like I"/>
    <property type="match status" value="1"/>
</dbReference>
<dbReference type="InterPro" id="IPR001387">
    <property type="entry name" value="Cro/C1-type_HTH"/>
</dbReference>
<evidence type="ECO:0000256" key="3">
    <source>
        <dbReference type="ARBA" id="ARBA00023163"/>
    </source>
</evidence>
<dbReference type="SUPFAM" id="SSF47413">
    <property type="entry name" value="lambda repressor-like DNA-binding domains"/>
    <property type="match status" value="1"/>
</dbReference>
<keyword evidence="7" id="KW-1185">Reference proteome</keyword>
<dbReference type="InterPro" id="IPR001761">
    <property type="entry name" value="Peripla_BP/Lac1_sug-bd_dom"/>
</dbReference>
<evidence type="ECO:0000313" key="7">
    <source>
        <dbReference type="Proteomes" id="UP000051155"/>
    </source>
</evidence>
<dbReference type="SMART" id="SM00354">
    <property type="entry name" value="HTH_LACI"/>
    <property type="match status" value="1"/>
</dbReference>
<gene>
    <name evidence="6" type="ORF">FD20_GL000054</name>
</gene>
<dbReference type="Gene3D" id="1.10.260.40">
    <property type="entry name" value="lambda repressor-like DNA-binding domains"/>
    <property type="match status" value="1"/>
</dbReference>
<name>A0A0R1QDV6_9LACO</name>
<proteinExistence type="predicted"/>
<dbReference type="PROSITE" id="PS50943">
    <property type="entry name" value="HTH_CROC1"/>
    <property type="match status" value="1"/>
</dbReference>
<dbReference type="InterPro" id="IPR010982">
    <property type="entry name" value="Lambda_DNA-bd_dom_sf"/>
</dbReference>
<dbReference type="OrthoDB" id="9784962at2"/>
<dbReference type="Pfam" id="PF00532">
    <property type="entry name" value="Peripla_BP_1"/>
    <property type="match status" value="1"/>
</dbReference>
<dbReference type="AlphaFoldDB" id="A0A0R1QDV6"/>
<evidence type="ECO:0000259" key="5">
    <source>
        <dbReference type="PROSITE" id="PS50943"/>
    </source>
</evidence>
<accession>A0A0R1QDV6</accession>
<evidence type="ECO:0000313" key="6">
    <source>
        <dbReference type="EMBL" id="KRL39016.1"/>
    </source>
</evidence>
<evidence type="ECO:0000256" key="1">
    <source>
        <dbReference type="ARBA" id="ARBA00023015"/>
    </source>
</evidence>
<dbReference type="GO" id="GO:0003700">
    <property type="term" value="F:DNA-binding transcription factor activity"/>
    <property type="evidence" value="ECO:0007669"/>
    <property type="project" value="TreeGrafter"/>
</dbReference>
<dbReference type="PROSITE" id="PS00356">
    <property type="entry name" value="HTH_LACI_1"/>
    <property type="match status" value="1"/>
</dbReference>
<feature type="domain" description="HTH lacI-type" evidence="4">
    <location>
        <begin position="3"/>
        <end position="58"/>
    </location>
</feature>
<dbReference type="PANTHER" id="PTHR30146">
    <property type="entry name" value="LACI-RELATED TRANSCRIPTIONAL REPRESSOR"/>
    <property type="match status" value="1"/>
</dbReference>
<dbReference type="PATRIC" id="fig|1423812.3.peg.57"/>
<evidence type="ECO:0000256" key="2">
    <source>
        <dbReference type="ARBA" id="ARBA00023125"/>
    </source>
</evidence>
<comment type="caution">
    <text evidence="6">The sequence shown here is derived from an EMBL/GenBank/DDBJ whole genome shotgun (WGS) entry which is preliminary data.</text>
</comment>
<dbReference type="PROSITE" id="PS50932">
    <property type="entry name" value="HTH_LACI_2"/>
    <property type="match status" value="1"/>
</dbReference>
<dbReference type="GO" id="GO:0000976">
    <property type="term" value="F:transcription cis-regulatory region binding"/>
    <property type="evidence" value="ECO:0007669"/>
    <property type="project" value="TreeGrafter"/>
</dbReference>